<evidence type="ECO:0000313" key="1">
    <source>
        <dbReference type="EMBL" id="SVA53189.1"/>
    </source>
</evidence>
<dbReference type="AlphaFoldDB" id="A0A381WL26"/>
<sequence length="218" mass="23471">MPESRIERAGQSLYKEFIAREEFSLMVGPEAPADIEEAYSVQDVYMDLKARDAGGYAGYKIAYTTKVMQERLGAKEPVYGRILSDGVFNSPCKVKASDYVNIGVECEVAVTLGNDLPQSEAPFTREAVYESVAHIALAFEIIDGRPFLGDASIPQSIATNISGAGVVIGDTVKNWRDLDIPGSVCELKLNGQSAGTARGEDVNGHPVEPIIWIANAVA</sequence>
<accession>A0A381WL26</accession>
<organism evidence="1">
    <name type="scientific">marine metagenome</name>
    <dbReference type="NCBI Taxonomy" id="408172"/>
    <lineage>
        <taxon>unclassified sequences</taxon>
        <taxon>metagenomes</taxon>
        <taxon>ecological metagenomes</taxon>
    </lineage>
</organism>
<dbReference type="GO" id="GO:0005737">
    <property type="term" value="C:cytoplasm"/>
    <property type="evidence" value="ECO:0007669"/>
    <property type="project" value="TreeGrafter"/>
</dbReference>
<name>A0A381WL26_9ZZZZ</name>
<protein>
    <recommendedName>
        <fullName evidence="2">Hydratase</fullName>
    </recommendedName>
</protein>
<dbReference type="InterPro" id="IPR050772">
    <property type="entry name" value="Hydratase-Decarb/MhpD_sf"/>
</dbReference>
<dbReference type="SUPFAM" id="SSF56529">
    <property type="entry name" value="FAH"/>
    <property type="match status" value="1"/>
</dbReference>
<feature type="non-terminal residue" evidence="1">
    <location>
        <position position="218"/>
    </location>
</feature>
<dbReference type="PANTHER" id="PTHR30143:SF0">
    <property type="entry name" value="2-KETO-4-PENTENOATE HYDRATASE"/>
    <property type="match status" value="1"/>
</dbReference>
<reference evidence="1" key="1">
    <citation type="submission" date="2018-05" db="EMBL/GenBank/DDBJ databases">
        <authorList>
            <person name="Lanie J.A."/>
            <person name="Ng W.-L."/>
            <person name="Kazmierczak K.M."/>
            <person name="Andrzejewski T.M."/>
            <person name="Davidsen T.M."/>
            <person name="Wayne K.J."/>
            <person name="Tettelin H."/>
            <person name="Glass J.I."/>
            <person name="Rusch D."/>
            <person name="Podicherti R."/>
            <person name="Tsui H.-C.T."/>
            <person name="Winkler M.E."/>
        </authorList>
    </citation>
    <scope>NUCLEOTIDE SEQUENCE</scope>
</reference>
<dbReference type="PANTHER" id="PTHR30143">
    <property type="entry name" value="ACID HYDRATASE"/>
    <property type="match status" value="1"/>
</dbReference>
<dbReference type="EMBL" id="UINC01012141">
    <property type="protein sequence ID" value="SVA53189.1"/>
    <property type="molecule type" value="Genomic_DNA"/>
</dbReference>
<dbReference type="InterPro" id="IPR036663">
    <property type="entry name" value="Fumarylacetoacetase_C_sf"/>
</dbReference>
<dbReference type="Gene3D" id="3.90.850.10">
    <property type="entry name" value="Fumarylacetoacetase-like, C-terminal domain"/>
    <property type="match status" value="1"/>
</dbReference>
<gene>
    <name evidence="1" type="ORF">METZ01_LOCUS106043</name>
</gene>
<dbReference type="GO" id="GO:0008684">
    <property type="term" value="F:2-oxopent-4-enoate hydratase activity"/>
    <property type="evidence" value="ECO:0007669"/>
    <property type="project" value="TreeGrafter"/>
</dbReference>
<evidence type="ECO:0008006" key="2">
    <source>
        <dbReference type="Google" id="ProtNLM"/>
    </source>
</evidence>
<proteinExistence type="predicted"/>